<dbReference type="Proteomes" id="UP001620295">
    <property type="component" value="Unassembled WGS sequence"/>
</dbReference>
<comment type="caution">
    <text evidence="1">The sequence shown here is derived from an EMBL/GenBank/DDBJ whole genome shotgun (WGS) entry which is preliminary data.</text>
</comment>
<proteinExistence type="predicted"/>
<organism evidence="1 2">
    <name type="scientific">Streptomyces milbemycinicus</name>
    <dbReference type="NCBI Taxonomy" id="476552"/>
    <lineage>
        <taxon>Bacteria</taxon>
        <taxon>Bacillati</taxon>
        <taxon>Actinomycetota</taxon>
        <taxon>Actinomycetes</taxon>
        <taxon>Kitasatosporales</taxon>
        <taxon>Streptomycetaceae</taxon>
        <taxon>Streptomyces</taxon>
    </lineage>
</organism>
<gene>
    <name evidence="1" type="ORF">ACI2L5_56395</name>
</gene>
<evidence type="ECO:0000313" key="1">
    <source>
        <dbReference type="EMBL" id="MFK4274151.1"/>
    </source>
</evidence>
<dbReference type="EMBL" id="JBJDQH010000543">
    <property type="protein sequence ID" value="MFK4274151.1"/>
    <property type="molecule type" value="Genomic_DNA"/>
</dbReference>
<evidence type="ECO:0000313" key="2">
    <source>
        <dbReference type="Proteomes" id="UP001620295"/>
    </source>
</evidence>
<reference evidence="1 2" key="1">
    <citation type="submission" date="2024-11" db="EMBL/GenBank/DDBJ databases">
        <title>The Natural Products Discovery Center: Release of the First 8490 Sequenced Strains for Exploring Actinobacteria Biosynthetic Diversity.</title>
        <authorList>
            <person name="Kalkreuter E."/>
            <person name="Kautsar S.A."/>
            <person name="Yang D."/>
            <person name="Bader C.D."/>
            <person name="Teijaro C.N."/>
            <person name="Fluegel L."/>
            <person name="Davis C.M."/>
            <person name="Simpson J.R."/>
            <person name="Lauterbach L."/>
            <person name="Steele A.D."/>
            <person name="Gui C."/>
            <person name="Meng S."/>
            <person name="Li G."/>
            <person name="Viehrig K."/>
            <person name="Ye F."/>
            <person name="Su P."/>
            <person name="Kiefer A.F."/>
            <person name="Nichols A."/>
            <person name="Cepeda A.J."/>
            <person name="Yan W."/>
            <person name="Fan B."/>
            <person name="Jiang Y."/>
            <person name="Adhikari A."/>
            <person name="Zheng C.-J."/>
            <person name="Schuster L."/>
            <person name="Cowan T.M."/>
            <person name="Smanski M.J."/>
            <person name="Chevrette M.G."/>
            <person name="De Carvalho L.P.S."/>
            <person name="Shen B."/>
        </authorList>
    </citation>
    <scope>NUCLEOTIDE SEQUENCE [LARGE SCALE GENOMIC DNA]</scope>
    <source>
        <strain evidence="1 2">NPDC020863</strain>
    </source>
</reference>
<accession>A0ABW8MCA8</accession>
<feature type="non-terminal residue" evidence="1">
    <location>
        <position position="321"/>
    </location>
</feature>
<keyword evidence="2" id="KW-1185">Reference proteome</keyword>
<protein>
    <submittedName>
        <fullName evidence="1">Uncharacterized protein</fullName>
    </submittedName>
</protein>
<sequence length="321" mass="35286">MSEPLKAIDALVARGACPPQLPDPDERLRLRQEWGSSLKEFASALGKEVEEMAAWEAGQTSEDQADEIAYARLLARIREKLPTAYEPDWAALRRPVHRQGKPAALCDGCGQEIGPCERCGQPTTSRPGGRWLHRGTMCTPDGPLVPQQPAPQIQTPLQLPPRRTDFFLGPVAVIDDSDGTLIAHLSHDRTRPCPQNLPDLLVWTYTEGLGAQRLHNRGHHQWPLVVLTYAATGRLGLPLALDDPIHRLLPATHPVLIALDAAGWRPTGRGMGPWSRLQARLAPRGNITVHVAVQPWGALREGSWGLDDALPVEDLARLLTR</sequence>
<name>A0ABW8MCA8_9ACTN</name>